<dbReference type="GO" id="GO:0016747">
    <property type="term" value="F:acyltransferase activity, transferring groups other than amino-acyl groups"/>
    <property type="evidence" value="ECO:0007669"/>
    <property type="project" value="UniProtKB-ARBA"/>
</dbReference>
<accession>A0A917XQF5</accession>
<reference evidence="1" key="2">
    <citation type="submission" date="2020-09" db="EMBL/GenBank/DDBJ databases">
        <authorList>
            <person name="Sun Q."/>
            <person name="Zhou Y."/>
        </authorList>
    </citation>
    <scope>NUCLEOTIDE SEQUENCE</scope>
    <source>
        <strain evidence="1">CGMCC 4.7110</strain>
    </source>
</reference>
<proteinExistence type="predicted"/>
<dbReference type="RefSeq" id="WP_189269423.1">
    <property type="nucleotide sequence ID" value="NZ_BMML01000047.1"/>
</dbReference>
<reference evidence="1" key="1">
    <citation type="journal article" date="2014" name="Int. J. Syst. Evol. Microbiol.">
        <title>Complete genome sequence of Corynebacterium casei LMG S-19264T (=DSM 44701T), isolated from a smear-ripened cheese.</title>
        <authorList>
            <consortium name="US DOE Joint Genome Institute (JGI-PGF)"/>
            <person name="Walter F."/>
            <person name="Albersmeier A."/>
            <person name="Kalinowski J."/>
            <person name="Ruckert C."/>
        </authorList>
    </citation>
    <scope>NUCLEOTIDE SEQUENCE</scope>
    <source>
        <strain evidence="1">CGMCC 4.7110</strain>
    </source>
</reference>
<comment type="caution">
    <text evidence="1">The sequence shown here is derived from an EMBL/GenBank/DDBJ whole genome shotgun (WGS) entry which is preliminary data.</text>
</comment>
<dbReference type="SUPFAM" id="SSF53901">
    <property type="entry name" value="Thiolase-like"/>
    <property type="match status" value="1"/>
</dbReference>
<gene>
    <name evidence="1" type="ORF">GCM10011578_097370</name>
</gene>
<dbReference type="Proteomes" id="UP000653411">
    <property type="component" value="Unassembled WGS sequence"/>
</dbReference>
<evidence type="ECO:0000313" key="2">
    <source>
        <dbReference type="Proteomes" id="UP000653411"/>
    </source>
</evidence>
<organism evidence="1 2">
    <name type="scientific">Streptomyces fuscichromogenes</name>
    <dbReference type="NCBI Taxonomy" id="1324013"/>
    <lineage>
        <taxon>Bacteria</taxon>
        <taxon>Bacillati</taxon>
        <taxon>Actinomycetota</taxon>
        <taxon>Actinomycetes</taxon>
        <taxon>Kitasatosporales</taxon>
        <taxon>Streptomycetaceae</taxon>
        <taxon>Streptomyces</taxon>
    </lineage>
</organism>
<sequence>MADNREIGARCGASPEWIVERTGIVTRRYADDGVTTAALGSAAVRDLLRRTTEHSERTSVPSS</sequence>
<dbReference type="Gene3D" id="3.40.47.10">
    <property type="match status" value="1"/>
</dbReference>
<evidence type="ECO:0000313" key="1">
    <source>
        <dbReference type="EMBL" id="GGN45441.1"/>
    </source>
</evidence>
<dbReference type="AlphaFoldDB" id="A0A917XQF5"/>
<keyword evidence="2" id="KW-1185">Reference proteome</keyword>
<dbReference type="InterPro" id="IPR016039">
    <property type="entry name" value="Thiolase-like"/>
</dbReference>
<dbReference type="EMBL" id="BMML01000047">
    <property type="protein sequence ID" value="GGN45441.1"/>
    <property type="molecule type" value="Genomic_DNA"/>
</dbReference>
<name>A0A917XQF5_9ACTN</name>
<protein>
    <submittedName>
        <fullName evidence="1">Uncharacterized protein</fullName>
    </submittedName>
</protein>